<dbReference type="GO" id="GO:0005506">
    <property type="term" value="F:iron ion binding"/>
    <property type="evidence" value="ECO:0007669"/>
    <property type="project" value="InterPro"/>
</dbReference>
<dbReference type="InterPro" id="IPR002401">
    <property type="entry name" value="Cyt_P450_E_grp-I"/>
</dbReference>
<gene>
    <name evidence="2" type="ORF">HYFRA_00003237</name>
</gene>
<dbReference type="GO" id="GO:0020037">
    <property type="term" value="F:heme binding"/>
    <property type="evidence" value="ECO:0007669"/>
    <property type="project" value="InterPro"/>
</dbReference>
<dbReference type="PRINTS" id="PR00385">
    <property type="entry name" value="P450"/>
</dbReference>
<dbReference type="OrthoDB" id="1470350at2759"/>
<dbReference type="EMBL" id="CAJVRL010000049">
    <property type="protein sequence ID" value="CAG8953043.1"/>
    <property type="molecule type" value="Genomic_DNA"/>
</dbReference>
<dbReference type="Gene3D" id="1.10.630.10">
    <property type="entry name" value="Cytochrome P450"/>
    <property type="match status" value="1"/>
</dbReference>
<keyword evidence="1" id="KW-0349">Heme</keyword>
<protein>
    <recommendedName>
        <fullName evidence="4">Cytochrome P450</fullName>
    </recommendedName>
</protein>
<name>A0A9N9KUB6_9HELO</name>
<sequence>MQYSALLAWTLLLIFLTRKLFNYFLDTKQWHQFGAIAPIPSAKIYTPRDSMSTWLFSPLLFPIFRALPFNLGQWFRFVVRDNSWKWKEEAWPKEMLGDVWWAVGPGGGQLWISDAGVNVQVVTRRNDFVKKVADYAALNIYGLNVVGSEGVIWQRHRKITGPPFNEKNSSLVFEQTLRQSKGMLASFTQDADGKKSKPGQEPVVEDLVRWTMIATLNVISGSALNIKALWPTHSVADISAQEEVEYSRETKSESHGLPFQRSFDSVMNNVRTLVVFPPIILRNSPLKFMRSMQQASEDFKTYMHELIHEHKSKLESGFDSNESGTGDLLGSIVRGSTGSKGETLSEEEMIGNIFVFVLAGHETSGTALQSAIILLACFPEVQRMVQEEIDGIWREKKEGEELVYEDYGKMRVIMAVMLETLRLYPPVVMLPKFTVEHTTLTYNDITIEIPADSRVSLDVVSTQRNPKYWSPNPHQFTPSRWLMPPSYIAPPETNNESPAHANLLCPPKGAFIAFASGFRGCLGRKFAQVEFCTLIAVLLKECTVELVQEGNEEWEEAKKRAMKMMDNRTTALAMRLNCKIKVRFVKRGAESFPKLS</sequence>
<keyword evidence="1" id="KW-0479">Metal-binding</keyword>
<comment type="cofactor">
    <cofactor evidence="1">
        <name>heme</name>
        <dbReference type="ChEBI" id="CHEBI:30413"/>
    </cofactor>
</comment>
<feature type="binding site" description="axial binding residue" evidence="1">
    <location>
        <position position="521"/>
    </location>
    <ligand>
        <name>heme</name>
        <dbReference type="ChEBI" id="CHEBI:30413"/>
    </ligand>
    <ligandPart>
        <name>Fe</name>
        <dbReference type="ChEBI" id="CHEBI:18248"/>
    </ligandPart>
</feature>
<dbReference type="AlphaFoldDB" id="A0A9N9KUB6"/>
<dbReference type="GO" id="GO:0004497">
    <property type="term" value="F:monooxygenase activity"/>
    <property type="evidence" value="ECO:0007669"/>
    <property type="project" value="InterPro"/>
</dbReference>
<dbReference type="PANTHER" id="PTHR24305">
    <property type="entry name" value="CYTOCHROME P450"/>
    <property type="match status" value="1"/>
</dbReference>
<dbReference type="PRINTS" id="PR00463">
    <property type="entry name" value="EP450I"/>
</dbReference>
<evidence type="ECO:0008006" key="4">
    <source>
        <dbReference type="Google" id="ProtNLM"/>
    </source>
</evidence>
<proteinExistence type="predicted"/>
<dbReference type="Pfam" id="PF00067">
    <property type="entry name" value="p450"/>
    <property type="match status" value="1"/>
</dbReference>
<dbReference type="SUPFAM" id="SSF48264">
    <property type="entry name" value="Cytochrome P450"/>
    <property type="match status" value="1"/>
</dbReference>
<organism evidence="2 3">
    <name type="scientific">Hymenoscyphus fraxineus</name>
    <dbReference type="NCBI Taxonomy" id="746836"/>
    <lineage>
        <taxon>Eukaryota</taxon>
        <taxon>Fungi</taxon>
        <taxon>Dikarya</taxon>
        <taxon>Ascomycota</taxon>
        <taxon>Pezizomycotina</taxon>
        <taxon>Leotiomycetes</taxon>
        <taxon>Helotiales</taxon>
        <taxon>Helotiaceae</taxon>
        <taxon>Hymenoscyphus</taxon>
    </lineage>
</organism>
<dbReference type="InterPro" id="IPR001128">
    <property type="entry name" value="Cyt_P450"/>
</dbReference>
<reference evidence="2" key="1">
    <citation type="submission" date="2021-07" db="EMBL/GenBank/DDBJ databases">
        <authorList>
            <person name="Durling M."/>
        </authorList>
    </citation>
    <scope>NUCLEOTIDE SEQUENCE</scope>
</reference>
<keyword evidence="1" id="KW-0408">Iron</keyword>
<dbReference type="InterPro" id="IPR036396">
    <property type="entry name" value="Cyt_P450_sf"/>
</dbReference>
<dbReference type="InterPro" id="IPR050121">
    <property type="entry name" value="Cytochrome_P450_monoxygenase"/>
</dbReference>
<keyword evidence="3" id="KW-1185">Reference proteome</keyword>
<dbReference type="PANTHER" id="PTHR24305:SF223">
    <property type="entry name" value="CYTOCHROME P450-DIT2"/>
    <property type="match status" value="1"/>
</dbReference>
<accession>A0A9N9KUB6</accession>
<comment type="caution">
    <text evidence="2">The sequence shown here is derived from an EMBL/GenBank/DDBJ whole genome shotgun (WGS) entry which is preliminary data.</text>
</comment>
<evidence type="ECO:0000256" key="1">
    <source>
        <dbReference type="PIRSR" id="PIRSR602401-1"/>
    </source>
</evidence>
<evidence type="ECO:0000313" key="3">
    <source>
        <dbReference type="Proteomes" id="UP000696280"/>
    </source>
</evidence>
<evidence type="ECO:0000313" key="2">
    <source>
        <dbReference type="EMBL" id="CAG8953043.1"/>
    </source>
</evidence>
<dbReference type="Proteomes" id="UP000696280">
    <property type="component" value="Unassembled WGS sequence"/>
</dbReference>
<dbReference type="GO" id="GO:0016705">
    <property type="term" value="F:oxidoreductase activity, acting on paired donors, with incorporation or reduction of molecular oxygen"/>
    <property type="evidence" value="ECO:0007669"/>
    <property type="project" value="InterPro"/>
</dbReference>